<proteinExistence type="predicted"/>
<protein>
    <submittedName>
        <fullName evidence="2">Uncharacterized protein</fullName>
    </submittedName>
</protein>
<gene>
    <name evidence="2" type="ORF">WN51_11725</name>
</gene>
<reference evidence="2 3" key="1">
    <citation type="submission" date="2015-07" db="EMBL/GenBank/DDBJ databases">
        <title>The genome of Melipona quadrifasciata.</title>
        <authorList>
            <person name="Pan H."/>
            <person name="Kapheim K."/>
        </authorList>
    </citation>
    <scope>NUCLEOTIDE SEQUENCE [LARGE SCALE GENOMIC DNA]</scope>
    <source>
        <strain evidence="2">0111107301</strain>
        <tissue evidence="2">Whole body</tissue>
    </source>
</reference>
<sequence>MPMAADRLRSRSSSHFVLQTRSRNPQLRDAEDTLEFLCPPLETPLSPPSRPHNTL</sequence>
<organism evidence="2 3">
    <name type="scientific">Melipona quadrifasciata</name>
    <dbReference type="NCBI Taxonomy" id="166423"/>
    <lineage>
        <taxon>Eukaryota</taxon>
        <taxon>Metazoa</taxon>
        <taxon>Ecdysozoa</taxon>
        <taxon>Arthropoda</taxon>
        <taxon>Hexapoda</taxon>
        <taxon>Insecta</taxon>
        <taxon>Pterygota</taxon>
        <taxon>Neoptera</taxon>
        <taxon>Endopterygota</taxon>
        <taxon>Hymenoptera</taxon>
        <taxon>Apocrita</taxon>
        <taxon>Aculeata</taxon>
        <taxon>Apoidea</taxon>
        <taxon>Anthophila</taxon>
        <taxon>Apidae</taxon>
        <taxon>Melipona</taxon>
    </lineage>
</organism>
<feature type="compositionally biased region" description="Polar residues" evidence="1">
    <location>
        <begin position="11"/>
        <end position="25"/>
    </location>
</feature>
<name>A0A0N0U5Z6_9HYME</name>
<evidence type="ECO:0000256" key="1">
    <source>
        <dbReference type="SAM" id="MobiDB-lite"/>
    </source>
</evidence>
<evidence type="ECO:0000313" key="2">
    <source>
        <dbReference type="EMBL" id="KOX76394.1"/>
    </source>
</evidence>
<keyword evidence="3" id="KW-1185">Reference proteome</keyword>
<dbReference type="AlphaFoldDB" id="A0A0N0U5Z6"/>
<feature type="region of interest" description="Disordered" evidence="1">
    <location>
        <begin position="1"/>
        <end position="32"/>
    </location>
</feature>
<evidence type="ECO:0000313" key="3">
    <source>
        <dbReference type="Proteomes" id="UP000053105"/>
    </source>
</evidence>
<accession>A0A0N0U5Z6</accession>
<dbReference type="EMBL" id="KQ435750">
    <property type="protein sequence ID" value="KOX76394.1"/>
    <property type="molecule type" value="Genomic_DNA"/>
</dbReference>
<dbReference type="Proteomes" id="UP000053105">
    <property type="component" value="Unassembled WGS sequence"/>
</dbReference>